<dbReference type="GO" id="GO:0055052">
    <property type="term" value="C:ATP-binding cassette (ABC) transporter complex, substrate-binding subunit-containing"/>
    <property type="evidence" value="ECO:0007669"/>
    <property type="project" value="TreeGrafter"/>
</dbReference>
<dbReference type="Pfam" id="PF13416">
    <property type="entry name" value="SBP_bac_8"/>
    <property type="match status" value="1"/>
</dbReference>
<dbReference type="GO" id="GO:0042956">
    <property type="term" value="P:maltodextrin transmembrane transport"/>
    <property type="evidence" value="ECO:0007669"/>
    <property type="project" value="TreeGrafter"/>
</dbReference>
<evidence type="ECO:0000256" key="3">
    <source>
        <dbReference type="ARBA" id="ARBA00022729"/>
    </source>
</evidence>
<keyword evidence="3 4" id="KW-0732">Signal</keyword>
<dbReference type="PANTHER" id="PTHR30061:SF50">
    <property type="entry name" value="MALTOSE_MALTODEXTRIN-BINDING PERIPLASMIC PROTEIN"/>
    <property type="match status" value="1"/>
</dbReference>
<feature type="chain" id="PRO_5030712755" evidence="4">
    <location>
        <begin position="20"/>
        <end position="417"/>
    </location>
</feature>
<dbReference type="SUPFAM" id="SSF53850">
    <property type="entry name" value="Periplasmic binding protein-like II"/>
    <property type="match status" value="1"/>
</dbReference>
<dbReference type="Proteomes" id="UP000460549">
    <property type="component" value="Unassembled WGS sequence"/>
</dbReference>
<protein>
    <submittedName>
        <fullName evidence="5">ABC transporter substrate-binding protein</fullName>
    </submittedName>
</protein>
<sequence length="417" mass="45527">MKKLLTVLALLLIALSLFAAGAKEEAKSSEKIELTFWSPFTGGDGEFFDAMIEAFNNSQDEIVMKNDMVKFDDYYTKLTTALAAKTAPDVIVVHQGNMPNYVNGSLLALDDLVSKDILDDFQSAPLDACRFNGKLYSLPLDVHPIVMYYNTDILKEAGITKLPQSAEEFLAAAKQVKEKTGKWGLGIDNTTGTYKAYTLTRLFFSMIAQQGGSFLNSDNTKANFNNEMGVKALDFLKEAVAMGVNPNELDYDAAMNMFKLGEVAFYFNGVWATGTLEQTAGLNFKASPLPAFFNDGSCWAGSHTLAIPVQKNQDPAKVEAAIKFIDWMTANGELWAKAGHIPTRKSVAEKDSFKALPYRSDYVAAAAVALPTPSTPAWDEVYGTSSDMLEAAVTKNQDSKSALAAMEKKVNEIIASY</sequence>
<evidence type="ECO:0000313" key="6">
    <source>
        <dbReference type="Proteomes" id="UP000460549"/>
    </source>
</evidence>
<evidence type="ECO:0000256" key="2">
    <source>
        <dbReference type="ARBA" id="ARBA00022448"/>
    </source>
</evidence>
<evidence type="ECO:0000313" key="5">
    <source>
        <dbReference type="EMBL" id="MSU06178.1"/>
    </source>
</evidence>
<dbReference type="GO" id="GO:0015768">
    <property type="term" value="P:maltose transport"/>
    <property type="evidence" value="ECO:0007669"/>
    <property type="project" value="TreeGrafter"/>
</dbReference>
<dbReference type="AlphaFoldDB" id="A0A7X2PC67"/>
<proteinExistence type="inferred from homology"/>
<dbReference type="PANTHER" id="PTHR30061">
    <property type="entry name" value="MALTOSE-BINDING PERIPLASMIC PROTEIN"/>
    <property type="match status" value="1"/>
</dbReference>
<gene>
    <name evidence="5" type="ORF">FYJ80_05225</name>
</gene>
<keyword evidence="2" id="KW-0813">Transport</keyword>
<evidence type="ECO:0000256" key="4">
    <source>
        <dbReference type="SAM" id="SignalP"/>
    </source>
</evidence>
<dbReference type="InterPro" id="IPR006059">
    <property type="entry name" value="SBP"/>
</dbReference>
<dbReference type="CDD" id="cd14748">
    <property type="entry name" value="PBP2_UgpB"/>
    <property type="match status" value="1"/>
</dbReference>
<feature type="signal peptide" evidence="4">
    <location>
        <begin position="1"/>
        <end position="19"/>
    </location>
</feature>
<reference evidence="5 6" key="1">
    <citation type="submission" date="2019-08" db="EMBL/GenBank/DDBJ databases">
        <title>In-depth cultivation of the pig gut microbiome towards novel bacterial diversity and tailored functional studies.</title>
        <authorList>
            <person name="Wylensek D."/>
            <person name="Hitch T.C.A."/>
            <person name="Clavel T."/>
        </authorList>
    </citation>
    <scope>NUCLEOTIDE SEQUENCE [LARGE SCALE GENOMIC DNA]</scope>
    <source>
        <strain evidence="5 6">NM-380-WT-3C1</strain>
    </source>
</reference>
<comment type="caution">
    <text evidence="5">The sequence shown here is derived from an EMBL/GenBank/DDBJ whole genome shotgun (WGS) entry which is preliminary data.</text>
</comment>
<dbReference type="EMBL" id="VUNN01000007">
    <property type="protein sequence ID" value="MSU06178.1"/>
    <property type="molecule type" value="Genomic_DNA"/>
</dbReference>
<dbReference type="RefSeq" id="WP_154425153.1">
    <property type="nucleotide sequence ID" value="NZ_JAQYGB010000010.1"/>
</dbReference>
<accession>A0A7X2PC67</accession>
<evidence type="ECO:0000256" key="1">
    <source>
        <dbReference type="ARBA" id="ARBA00008520"/>
    </source>
</evidence>
<dbReference type="GO" id="GO:1901982">
    <property type="term" value="F:maltose binding"/>
    <property type="evidence" value="ECO:0007669"/>
    <property type="project" value="TreeGrafter"/>
</dbReference>
<dbReference type="Gene3D" id="3.40.190.10">
    <property type="entry name" value="Periplasmic binding protein-like II"/>
    <property type="match status" value="1"/>
</dbReference>
<organism evidence="5 6">
    <name type="scientific">Bullifex porci</name>
    <dbReference type="NCBI Taxonomy" id="2606638"/>
    <lineage>
        <taxon>Bacteria</taxon>
        <taxon>Pseudomonadati</taxon>
        <taxon>Spirochaetota</taxon>
        <taxon>Spirochaetia</taxon>
        <taxon>Spirochaetales</taxon>
        <taxon>Spirochaetaceae</taxon>
        <taxon>Bullifex</taxon>
    </lineage>
</organism>
<comment type="similarity">
    <text evidence="1">Belongs to the bacterial solute-binding protein 1 family.</text>
</comment>
<keyword evidence="6" id="KW-1185">Reference proteome</keyword>
<name>A0A7X2PC67_9SPIO</name>